<gene>
    <name evidence="2" type="ORF">PIB30_052134</name>
</gene>
<feature type="region of interest" description="Disordered" evidence="1">
    <location>
        <begin position="99"/>
        <end position="119"/>
    </location>
</feature>
<organism evidence="2 3">
    <name type="scientific">Stylosanthes scabra</name>
    <dbReference type="NCBI Taxonomy" id="79078"/>
    <lineage>
        <taxon>Eukaryota</taxon>
        <taxon>Viridiplantae</taxon>
        <taxon>Streptophyta</taxon>
        <taxon>Embryophyta</taxon>
        <taxon>Tracheophyta</taxon>
        <taxon>Spermatophyta</taxon>
        <taxon>Magnoliopsida</taxon>
        <taxon>eudicotyledons</taxon>
        <taxon>Gunneridae</taxon>
        <taxon>Pentapetalae</taxon>
        <taxon>rosids</taxon>
        <taxon>fabids</taxon>
        <taxon>Fabales</taxon>
        <taxon>Fabaceae</taxon>
        <taxon>Papilionoideae</taxon>
        <taxon>50 kb inversion clade</taxon>
        <taxon>dalbergioids sensu lato</taxon>
        <taxon>Dalbergieae</taxon>
        <taxon>Pterocarpus clade</taxon>
        <taxon>Stylosanthes</taxon>
    </lineage>
</organism>
<sequence length="119" mass="13555">MLATFYKSSILKGNIVQANGTKTLTMNRVPTTTFHPTKIPFTINKSFNQFRVHESGVRVNERASHSDRASEAVTVNGDGENREVGLVRLWREAVKVTASNGQRRWSKREWEEGCHERPN</sequence>
<comment type="caution">
    <text evidence="2">The sequence shown here is derived from an EMBL/GenBank/DDBJ whole genome shotgun (WGS) entry which is preliminary data.</text>
</comment>
<evidence type="ECO:0000256" key="1">
    <source>
        <dbReference type="SAM" id="MobiDB-lite"/>
    </source>
</evidence>
<accession>A0ABU6WI31</accession>
<protein>
    <submittedName>
        <fullName evidence="2">Uncharacterized protein</fullName>
    </submittedName>
</protein>
<name>A0ABU6WI31_9FABA</name>
<dbReference type="Proteomes" id="UP001341840">
    <property type="component" value="Unassembled WGS sequence"/>
</dbReference>
<keyword evidence="3" id="KW-1185">Reference proteome</keyword>
<reference evidence="2 3" key="1">
    <citation type="journal article" date="2023" name="Plants (Basel)">
        <title>Bridging the Gap: Combining Genomics and Transcriptomics Approaches to Understand Stylosanthes scabra, an Orphan Legume from the Brazilian Caatinga.</title>
        <authorList>
            <person name="Ferreira-Neto J.R.C."/>
            <person name="da Silva M.D."/>
            <person name="Binneck E."/>
            <person name="de Melo N.F."/>
            <person name="da Silva R.H."/>
            <person name="de Melo A.L.T.M."/>
            <person name="Pandolfi V."/>
            <person name="Bustamante F.O."/>
            <person name="Brasileiro-Vidal A.C."/>
            <person name="Benko-Iseppon A.M."/>
        </authorList>
    </citation>
    <scope>NUCLEOTIDE SEQUENCE [LARGE SCALE GENOMIC DNA]</scope>
    <source>
        <tissue evidence="2">Leaves</tissue>
    </source>
</reference>
<evidence type="ECO:0000313" key="2">
    <source>
        <dbReference type="EMBL" id="MED6184929.1"/>
    </source>
</evidence>
<proteinExistence type="predicted"/>
<dbReference type="EMBL" id="JASCZI010181618">
    <property type="protein sequence ID" value="MED6184929.1"/>
    <property type="molecule type" value="Genomic_DNA"/>
</dbReference>
<feature type="compositionally biased region" description="Basic and acidic residues" evidence="1">
    <location>
        <begin position="107"/>
        <end position="119"/>
    </location>
</feature>
<evidence type="ECO:0000313" key="3">
    <source>
        <dbReference type="Proteomes" id="UP001341840"/>
    </source>
</evidence>